<sequence>MLLSLVVQFIQQLFQRRRGGAGPNWEPAAEPTPAQAQRHAAWVAERVYRNWLGPYFKAYHLKKGGAAGRRGLRVELLHENGRQGALFFYDSSIGPGNFEHLYQLLGERIVGLGYHRSCHDCRQRRHEQLREHTIKQLFKPNPTDCAESGRCNQRYGLITLDLVVLNGQPLFIRLSTNPVHEACFTPPQSFEALLKTVFDEPVADAAIVARIAEYQKG</sequence>
<organism evidence="1 2">
    <name type="scientific">Hymenobacter ginsengisoli</name>
    <dbReference type="NCBI Taxonomy" id="1051626"/>
    <lineage>
        <taxon>Bacteria</taxon>
        <taxon>Pseudomonadati</taxon>
        <taxon>Bacteroidota</taxon>
        <taxon>Cytophagia</taxon>
        <taxon>Cytophagales</taxon>
        <taxon>Hymenobacteraceae</taxon>
        <taxon>Hymenobacter</taxon>
    </lineage>
</organism>
<protein>
    <submittedName>
        <fullName evidence="1">Uncharacterized protein</fullName>
    </submittedName>
</protein>
<keyword evidence="2" id="KW-1185">Reference proteome</keyword>
<evidence type="ECO:0000313" key="1">
    <source>
        <dbReference type="EMBL" id="GAA4506117.1"/>
    </source>
</evidence>
<evidence type="ECO:0000313" key="2">
    <source>
        <dbReference type="Proteomes" id="UP001501243"/>
    </source>
</evidence>
<gene>
    <name evidence="1" type="ORF">GCM10023172_34960</name>
</gene>
<name>A0ABP8QNR5_9BACT</name>
<dbReference type="EMBL" id="BAABGQ010000008">
    <property type="protein sequence ID" value="GAA4506117.1"/>
    <property type="molecule type" value="Genomic_DNA"/>
</dbReference>
<accession>A0ABP8QNR5</accession>
<comment type="caution">
    <text evidence="1">The sequence shown here is derived from an EMBL/GenBank/DDBJ whole genome shotgun (WGS) entry which is preliminary data.</text>
</comment>
<reference evidence="2" key="1">
    <citation type="journal article" date="2019" name="Int. J. Syst. Evol. Microbiol.">
        <title>The Global Catalogue of Microorganisms (GCM) 10K type strain sequencing project: providing services to taxonomists for standard genome sequencing and annotation.</title>
        <authorList>
            <consortium name="The Broad Institute Genomics Platform"/>
            <consortium name="The Broad Institute Genome Sequencing Center for Infectious Disease"/>
            <person name="Wu L."/>
            <person name="Ma J."/>
        </authorList>
    </citation>
    <scope>NUCLEOTIDE SEQUENCE [LARGE SCALE GENOMIC DNA]</scope>
    <source>
        <strain evidence="2">JCM 17841</strain>
    </source>
</reference>
<proteinExistence type="predicted"/>
<dbReference type="Proteomes" id="UP001501243">
    <property type="component" value="Unassembled WGS sequence"/>
</dbReference>